<dbReference type="PROSITE" id="PS00092">
    <property type="entry name" value="N6_MTASE"/>
    <property type="match status" value="1"/>
</dbReference>
<comment type="similarity">
    <text evidence="6">Belongs to the methyltransferase superfamily. tRNA (adenine-N(6)-)-methyltransferase family.</text>
</comment>
<dbReference type="GO" id="GO:0032259">
    <property type="term" value="P:methylation"/>
    <property type="evidence" value="ECO:0007669"/>
    <property type="project" value="UniProtKB-KW"/>
</dbReference>
<feature type="domain" description="Methyltransferase small" evidence="7">
    <location>
        <begin position="33"/>
        <end position="160"/>
    </location>
</feature>
<gene>
    <name evidence="8" type="ORF">ACFS7Z_10650</name>
</gene>
<name>A0ABW6BU59_9BACT</name>
<protein>
    <recommendedName>
        <fullName evidence="6">tRNA1(Val) (adenine(37)-N6)-methyltransferase</fullName>
        <ecNumber evidence="6">2.1.1.223</ecNumber>
    </recommendedName>
    <alternativeName>
        <fullName evidence="6">tRNA m6A37 methyltransferase</fullName>
    </alternativeName>
</protein>
<dbReference type="SUPFAM" id="SSF53335">
    <property type="entry name" value="S-adenosyl-L-methionine-dependent methyltransferases"/>
    <property type="match status" value="1"/>
</dbReference>
<dbReference type="InterPro" id="IPR022882">
    <property type="entry name" value="tRNA_adenine-N6_MeTrfase"/>
</dbReference>
<dbReference type="EC" id="2.1.1.223" evidence="6"/>
<dbReference type="InterPro" id="IPR007848">
    <property type="entry name" value="Small_mtfrase_dom"/>
</dbReference>
<keyword evidence="4 6" id="KW-0949">S-adenosyl-L-methionine</keyword>
<comment type="catalytic activity">
    <reaction evidence="6">
        <text>adenosine(37) in tRNA1(Val) + S-adenosyl-L-methionine = N(6)-methyladenosine(37) in tRNA1(Val) + S-adenosyl-L-homocysteine + H(+)</text>
        <dbReference type="Rhea" id="RHEA:43160"/>
        <dbReference type="Rhea" id="RHEA-COMP:10369"/>
        <dbReference type="Rhea" id="RHEA-COMP:10370"/>
        <dbReference type="ChEBI" id="CHEBI:15378"/>
        <dbReference type="ChEBI" id="CHEBI:57856"/>
        <dbReference type="ChEBI" id="CHEBI:59789"/>
        <dbReference type="ChEBI" id="CHEBI:74411"/>
        <dbReference type="ChEBI" id="CHEBI:74449"/>
        <dbReference type="EC" id="2.1.1.223"/>
    </reaction>
</comment>
<keyword evidence="9" id="KW-1185">Reference proteome</keyword>
<keyword evidence="5 6" id="KW-0819">tRNA processing</keyword>
<accession>A0ABW6BU59</accession>
<keyword evidence="3 6" id="KW-0808">Transferase</keyword>
<evidence type="ECO:0000256" key="2">
    <source>
        <dbReference type="ARBA" id="ARBA00022603"/>
    </source>
</evidence>
<dbReference type="PANTHER" id="PTHR47739">
    <property type="entry name" value="TRNA1(VAL) (ADENINE(37)-N6)-METHYLTRANSFERASE"/>
    <property type="match status" value="1"/>
</dbReference>
<evidence type="ECO:0000256" key="4">
    <source>
        <dbReference type="ARBA" id="ARBA00022691"/>
    </source>
</evidence>
<evidence type="ECO:0000313" key="9">
    <source>
        <dbReference type="Proteomes" id="UP001597641"/>
    </source>
</evidence>
<dbReference type="InterPro" id="IPR002052">
    <property type="entry name" value="DNA_methylase_N6_adenine_CS"/>
</dbReference>
<comment type="function">
    <text evidence="6">Specifically methylates the adenine in position 37 of tRNA(1)(Val) (anticodon cmo5UAC).</text>
</comment>
<comment type="caution">
    <text evidence="8">The sequence shown here is derived from an EMBL/GenBank/DDBJ whole genome shotgun (WGS) entry which is preliminary data.</text>
</comment>
<proteinExistence type="inferred from homology"/>
<sequence>MPNTYFQFKQFRIEQDKCAMKVCTDSCVFGAAVDVAGAQRILDIGAGTGLLSLMVAQRSQAFIDAVEINPEAQVQAAENFAASPWAERLYLHPVSLQKFAENHQVEPYDIILSNPPFFLFSLKSPDSAKNAAKHTGELLFEDILLFAKQCLAPTGKLYLLLPPAEAALFRKLALLHNFNLAETTEVYTYRGGKCIRHIQTYTVSLPVAPAVKQFFIREEDKVTYTSEFALLLQEYYLQF</sequence>
<dbReference type="HAMAP" id="MF_01872">
    <property type="entry name" value="tRNA_methyltr_YfiC"/>
    <property type="match status" value="1"/>
</dbReference>
<dbReference type="PANTHER" id="PTHR47739:SF1">
    <property type="entry name" value="TRNA1(VAL) (ADENINE(37)-N6)-METHYLTRANSFERASE"/>
    <property type="match status" value="1"/>
</dbReference>
<evidence type="ECO:0000313" key="8">
    <source>
        <dbReference type="EMBL" id="MFD3000821.1"/>
    </source>
</evidence>
<dbReference type="RefSeq" id="WP_377484246.1">
    <property type="nucleotide sequence ID" value="NZ_JBHUOX010000006.1"/>
</dbReference>
<evidence type="ECO:0000256" key="6">
    <source>
        <dbReference type="HAMAP-Rule" id="MF_01872"/>
    </source>
</evidence>
<keyword evidence="2 6" id="KW-0489">Methyltransferase</keyword>
<evidence type="ECO:0000256" key="3">
    <source>
        <dbReference type="ARBA" id="ARBA00022679"/>
    </source>
</evidence>
<comment type="subcellular location">
    <subcellularLocation>
        <location evidence="6">Cytoplasm</location>
    </subcellularLocation>
</comment>
<evidence type="ECO:0000256" key="1">
    <source>
        <dbReference type="ARBA" id="ARBA00022490"/>
    </source>
</evidence>
<dbReference type="InterPro" id="IPR029063">
    <property type="entry name" value="SAM-dependent_MTases_sf"/>
</dbReference>
<dbReference type="Gene3D" id="3.40.50.150">
    <property type="entry name" value="Vaccinia Virus protein VP39"/>
    <property type="match status" value="1"/>
</dbReference>
<dbReference type="EMBL" id="JBHUOX010000006">
    <property type="protein sequence ID" value="MFD3000821.1"/>
    <property type="molecule type" value="Genomic_DNA"/>
</dbReference>
<dbReference type="Proteomes" id="UP001597641">
    <property type="component" value="Unassembled WGS sequence"/>
</dbReference>
<evidence type="ECO:0000259" key="7">
    <source>
        <dbReference type="Pfam" id="PF05175"/>
    </source>
</evidence>
<reference evidence="9" key="1">
    <citation type="journal article" date="2019" name="Int. J. Syst. Evol. Microbiol.">
        <title>The Global Catalogue of Microorganisms (GCM) 10K type strain sequencing project: providing services to taxonomists for standard genome sequencing and annotation.</title>
        <authorList>
            <consortium name="The Broad Institute Genomics Platform"/>
            <consortium name="The Broad Institute Genome Sequencing Center for Infectious Disease"/>
            <person name="Wu L."/>
            <person name="Ma J."/>
        </authorList>
    </citation>
    <scope>NUCLEOTIDE SEQUENCE [LARGE SCALE GENOMIC DNA]</scope>
    <source>
        <strain evidence="9">KCTC 23984</strain>
    </source>
</reference>
<evidence type="ECO:0000256" key="5">
    <source>
        <dbReference type="ARBA" id="ARBA00022694"/>
    </source>
</evidence>
<dbReference type="GO" id="GO:0008168">
    <property type="term" value="F:methyltransferase activity"/>
    <property type="evidence" value="ECO:0007669"/>
    <property type="project" value="UniProtKB-KW"/>
</dbReference>
<dbReference type="Pfam" id="PF05175">
    <property type="entry name" value="MTS"/>
    <property type="match status" value="1"/>
</dbReference>
<dbReference type="CDD" id="cd02440">
    <property type="entry name" value="AdoMet_MTases"/>
    <property type="match status" value="1"/>
</dbReference>
<keyword evidence="1 6" id="KW-0963">Cytoplasm</keyword>
<dbReference type="InterPro" id="IPR050210">
    <property type="entry name" value="tRNA_Adenine-N(6)_MTase"/>
</dbReference>
<organism evidence="8 9">
    <name type="scientific">Pontibacter toksunensis</name>
    <dbReference type="NCBI Taxonomy" id="1332631"/>
    <lineage>
        <taxon>Bacteria</taxon>
        <taxon>Pseudomonadati</taxon>
        <taxon>Bacteroidota</taxon>
        <taxon>Cytophagia</taxon>
        <taxon>Cytophagales</taxon>
        <taxon>Hymenobacteraceae</taxon>
        <taxon>Pontibacter</taxon>
    </lineage>
</organism>